<protein>
    <submittedName>
        <fullName evidence="2">Uncharacterized protein</fullName>
    </submittedName>
</protein>
<keyword evidence="3" id="KW-1185">Reference proteome</keyword>
<proteinExistence type="predicted"/>
<accession>A0A075JJ52</accession>
<gene>
    <name evidence="2" type="ORF">HX89_13880</name>
</gene>
<dbReference type="KEGG" id="dni:HX89_13880"/>
<evidence type="ECO:0000256" key="1">
    <source>
        <dbReference type="SAM" id="MobiDB-lite"/>
    </source>
</evidence>
<reference evidence="2 3" key="1">
    <citation type="submission" date="2014-07" db="EMBL/GenBank/DDBJ databases">
        <title>Genome Sequencing of Dermacoccus nishinomiyaensis.</title>
        <authorList>
            <person name="Hong K.W."/>
            <person name="Chan K.G."/>
        </authorList>
    </citation>
    <scope>NUCLEOTIDE SEQUENCE [LARGE SCALE GENOMIC DNA]</scope>
    <source>
        <strain evidence="2 3">M25</strain>
    </source>
</reference>
<dbReference type="HOGENOM" id="CLU_2329123_0_0_11"/>
<dbReference type="AlphaFoldDB" id="A0A075JJ52"/>
<sequence>MFPQQTKTTEVMFAILASATDSGHSRRLRASSRQVKRSESGPMAVTRQREDDGMVIALDPSADAADLTPQAQFDAERSRRTCCPDRYRSFSAVGATAA</sequence>
<name>A0A075JJ52_9MICO</name>
<evidence type="ECO:0000313" key="3">
    <source>
        <dbReference type="Proteomes" id="UP000027986"/>
    </source>
</evidence>
<dbReference type="Proteomes" id="UP000027986">
    <property type="component" value="Chromosome"/>
</dbReference>
<feature type="region of interest" description="Disordered" evidence="1">
    <location>
        <begin position="21"/>
        <end position="50"/>
    </location>
</feature>
<evidence type="ECO:0000313" key="2">
    <source>
        <dbReference type="EMBL" id="AIF41825.1"/>
    </source>
</evidence>
<organism evidence="2 3">
    <name type="scientific">Dermacoccus nishinomiyaensis</name>
    <dbReference type="NCBI Taxonomy" id="1274"/>
    <lineage>
        <taxon>Bacteria</taxon>
        <taxon>Bacillati</taxon>
        <taxon>Actinomycetota</taxon>
        <taxon>Actinomycetes</taxon>
        <taxon>Micrococcales</taxon>
        <taxon>Dermacoccaceae</taxon>
        <taxon>Dermacoccus</taxon>
    </lineage>
</organism>
<dbReference type="EMBL" id="CP008889">
    <property type="protein sequence ID" value="AIF41825.1"/>
    <property type="molecule type" value="Genomic_DNA"/>
</dbReference>